<dbReference type="Pfam" id="PF03788">
    <property type="entry name" value="LrgA"/>
    <property type="match status" value="1"/>
</dbReference>
<comment type="subcellular location">
    <subcellularLocation>
        <location evidence="1">Cell membrane</location>
        <topology evidence="1">Multi-pass membrane protein</topology>
    </subcellularLocation>
</comment>
<evidence type="ECO:0000256" key="4">
    <source>
        <dbReference type="ARBA" id="ARBA00022989"/>
    </source>
</evidence>
<dbReference type="Proteomes" id="UP000006697">
    <property type="component" value="Chromosome"/>
</dbReference>
<keyword evidence="4 6" id="KW-1133">Transmembrane helix</keyword>
<evidence type="ECO:0000313" key="7">
    <source>
        <dbReference type="EMBL" id="CAL62945.1"/>
    </source>
</evidence>
<dbReference type="OrthoDB" id="385012at2"/>
<organism evidence="7 8">
    <name type="scientific">Herminiimonas arsenicoxydans</name>
    <dbReference type="NCBI Taxonomy" id="204773"/>
    <lineage>
        <taxon>Bacteria</taxon>
        <taxon>Pseudomonadati</taxon>
        <taxon>Pseudomonadota</taxon>
        <taxon>Betaproteobacteria</taxon>
        <taxon>Burkholderiales</taxon>
        <taxon>Oxalobacteraceae</taxon>
        <taxon>Herminiimonas</taxon>
    </lineage>
</organism>
<accession>A4G8V8</accession>
<gene>
    <name evidence="7" type="ordered locus">HEAR2831</name>
</gene>
<feature type="transmembrane region" description="Helical" evidence="6">
    <location>
        <begin position="41"/>
        <end position="58"/>
    </location>
</feature>
<evidence type="ECO:0000256" key="1">
    <source>
        <dbReference type="ARBA" id="ARBA00004651"/>
    </source>
</evidence>
<dbReference type="InterPro" id="IPR005538">
    <property type="entry name" value="LrgA/CidA"/>
</dbReference>
<proteinExistence type="predicted"/>
<feature type="transmembrane region" description="Helical" evidence="6">
    <location>
        <begin position="7"/>
        <end position="29"/>
    </location>
</feature>
<evidence type="ECO:0000256" key="5">
    <source>
        <dbReference type="ARBA" id="ARBA00023136"/>
    </source>
</evidence>
<dbReference type="EMBL" id="CU207211">
    <property type="protein sequence ID" value="CAL62945.1"/>
    <property type="molecule type" value="Genomic_DNA"/>
</dbReference>
<keyword evidence="3 6" id="KW-0812">Transmembrane</keyword>
<reference evidence="7 8" key="1">
    <citation type="journal article" date="2007" name="PLoS Genet.">
        <title>A tale of two oxidation states: bacterial colonization of arsenic-rich environments.</title>
        <authorList>
            <person name="Muller D."/>
            <person name="Medigue C."/>
            <person name="Koechler S."/>
            <person name="Barbe V."/>
            <person name="Barakat M."/>
            <person name="Talla E."/>
            <person name="Bonnefoy V."/>
            <person name="Krin E."/>
            <person name="Arsene-Ploetze F."/>
            <person name="Carapito C."/>
            <person name="Chandler M."/>
            <person name="Cournoyer B."/>
            <person name="Cruveiller S."/>
            <person name="Dossat C."/>
            <person name="Duval S."/>
            <person name="Heymann M."/>
            <person name="Leize E."/>
            <person name="Lieutaud A."/>
            <person name="Lievremont D."/>
            <person name="Makita Y."/>
            <person name="Mangenot S."/>
            <person name="Nitschke W."/>
            <person name="Ortet P."/>
            <person name="Perdrial N."/>
            <person name="Schoepp B."/>
            <person name="Siguier N."/>
            <person name="Simeonova D.D."/>
            <person name="Rouy Z."/>
            <person name="Segurens B."/>
            <person name="Turlin E."/>
            <person name="Vallenet D."/>
            <person name="Van Dorsselaer A."/>
            <person name="Weiss S."/>
            <person name="Weissenbach J."/>
            <person name="Lett M.C."/>
            <person name="Danchin A."/>
            <person name="Bertin P.N."/>
        </authorList>
    </citation>
    <scope>NUCLEOTIDE SEQUENCE [LARGE SCALE GENOMIC DNA]</scope>
    <source>
        <strain evidence="8">ULPAs1</strain>
    </source>
</reference>
<dbReference type="GO" id="GO:0005886">
    <property type="term" value="C:plasma membrane"/>
    <property type="evidence" value="ECO:0007669"/>
    <property type="project" value="UniProtKB-SubCell"/>
</dbReference>
<protein>
    <submittedName>
        <fullName evidence="7">Uncharacterized protein</fullName>
    </submittedName>
</protein>
<keyword evidence="8" id="KW-1185">Reference proteome</keyword>
<sequence>MGEGLVCLPALPVPGSVIGMLLLLAYLIVKKDTASQAGTGLFAIAIAYGLAVCTGWCLRARTPYLPRN</sequence>
<evidence type="ECO:0000313" key="8">
    <source>
        <dbReference type="Proteomes" id="UP000006697"/>
    </source>
</evidence>
<keyword evidence="2" id="KW-1003">Cell membrane</keyword>
<keyword evidence="5 6" id="KW-0472">Membrane</keyword>
<dbReference type="HOGENOM" id="CLU_2788207_0_0_4"/>
<evidence type="ECO:0000256" key="2">
    <source>
        <dbReference type="ARBA" id="ARBA00022475"/>
    </source>
</evidence>
<evidence type="ECO:0000256" key="6">
    <source>
        <dbReference type="SAM" id="Phobius"/>
    </source>
</evidence>
<dbReference type="KEGG" id="har:HEAR2831"/>
<evidence type="ECO:0000256" key="3">
    <source>
        <dbReference type="ARBA" id="ARBA00022692"/>
    </source>
</evidence>
<dbReference type="AlphaFoldDB" id="A4G8V8"/>
<name>A4G8V8_HERAR</name>